<proteinExistence type="predicted"/>
<evidence type="ECO:0000313" key="1">
    <source>
        <dbReference type="EMBL" id="MEQ2292391.1"/>
    </source>
</evidence>
<accession>A0ABV0YFA9</accession>
<reference evidence="1 2" key="1">
    <citation type="submission" date="2021-06" db="EMBL/GenBank/DDBJ databases">
        <authorList>
            <person name="Palmer J.M."/>
        </authorList>
    </citation>
    <scope>NUCLEOTIDE SEQUENCE [LARGE SCALE GENOMIC DNA]</scope>
    <source>
        <strain evidence="1 2">AS_MEX2019</strain>
        <tissue evidence="1">Muscle</tissue>
    </source>
</reference>
<protein>
    <submittedName>
        <fullName evidence="1">Uncharacterized protein</fullName>
    </submittedName>
</protein>
<dbReference type="Proteomes" id="UP001469553">
    <property type="component" value="Unassembled WGS sequence"/>
</dbReference>
<sequence length="79" mass="8186">MTFTAAAALPTFGHQRYIPPVADCTLTRRDASADGSAAPLCLYAATVDMDNPVRAAAASSVLTISHGCHQASNLVYSTC</sequence>
<organism evidence="1 2">
    <name type="scientific">Ameca splendens</name>
    <dbReference type="NCBI Taxonomy" id="208324"/>
    <lineage>
        <taxon>Eukaryota</taxon>
        <taxon>Metazoa</taxon>
        <taxon>Chordata</taxon>
        <taxon>Craniata</taxon>
        <taxon>Vertebrata</taxon>
        <taxon>Euteleostomi</taxon>
        <taxon>Actinopterygii</taxon>
        <taxon>Neopterygii</taxon>
        <taxon>Teleostei</taxon>
        <taxon>Neoteleostei</taxon>
        <taxon>Acanthomorphata</taxon>
        <taxon>Ovalentaria</taxon>
        <taxon>Atherinomorphae</taxon>
        <taxon>Cyprinodontiformes</taxon>
        <taxon>Goodeidae</taxon>
        <taxon>Ameca</taxon>
    </lineage>
</organism>
<comment type="caution">
    <text evidence="1">The sequence shown here is derived from an EMBL/GenBank/DDBJ whole genome shotgun (WGS) entry which is preliminary data.</text>
</comment>
<evidence type="ECO:0000313" key="2">
    <source>
        <dbReference type="Proteomes" id="UP001469553"/>
    </source>
</evidence>
<dbReference type="EMBL" id="JAHRIP010030255">
    <property type="protein sequence ID" value="MEQ2292391.1"/>
    <property type="molecule type" value="Genomic_DNA"/>
</dbReference>
<gene>
    <name evidence="1" type="ORF">AMECASPLE_022696</name>
</gene>
<name>A0ABV0YFA9_9TELE</name>
<keyword evidence="2" id="KW-1185">Reference proteome</keyword>